<dbReference type="STRING" id="28110.KU46_1004"/>
<dbReference type="Proteomes" id="UP000031830">
    <property type="component" value="Chromosome"/>
</dbReference>
<gene>
    <name evidence="2" type="ORF">DR78_1343</name>
    <name evidence="3" type="ORF">IBE52_04215</name>
    <name evidence="1" type="ORF">LA55_471</name>
</gene>
<evidence type="ECO:0000313" key="1">
    <source>
        <dbReference type="EMBL" id="AJI53096.1"/>
    </source>
</evidence>
<dbReference type="KEGG" id="fpz:LA55_471"/>
<dbReference type="Proteomes" id="UP000760407">
    <property type="component" value="Unassembled WGS sequence"/>
</dbReference>
<dbReference type="EMBL" id="CP009440">
    <property type="protein sequence ID" value="AJI53096.1"/>
    <property type="molecule type" value="Genomic_DNA"/>
</dbReference>
<dbReference type="EMBL" id="JOUE01000003">
    <property type="protein sequence ID" value="KFJ43526.1"/>
    <property type="molecule type" value="Genomic_DNA"/>
</dbReference>
<dbReference type="RefSeq" id="WP_004286381.1">
    <property type="nucleotide sequence ID" value="NZ_CP009343.1"/>
</dbReference>
<protein>
    <recommendedName>
        <fullName evidence="7">Lipoprotein</fullName>
    </recommendedName>
</protein>
<keyword evidence="6" id="KW-1185">Reference proteome</keyword>
<proteinExistence type="predicted"/>
<name>A0A080Q999_9GAMM</name>
<dbReference type="KEGG" id="fpi:BF30_550"/>
<dbReference type="PROSITE" id="PS51257">
    <property type="entry name" value="PROKAR_LIPOPROTEIN"/>
    <property type="match status" value="1"/>
</dbReference>
<dbReference type="EMBL" id="JACTSG010000002">
    <property type="protein sequence ID" value="MBK2302111.1"/>
    <property type="molecule type" value="Genomic_DNA"/>
</dbReference>
<reference evidence="3 6" key="3">
    <citation type="submission" date="2020-08" db="EMBL/GenBank/DDBJ databases">
        <title>Comparative genomics of Francisella species.</title>
        <authorList>
            <person name="Sahl J."/>
            <person name="Sjodin A."/>
            <person name="Wagner D."/>
            <person name="Forsman M."/>
        </authorList>
    </citation>
    <scope>NUCLEOTIDE SEQUENCE [LARGE SCALE GENOMIC DNA]</scope>
    <source>
        <strain evidence="3 6">F1093</strain>
    </source>
</reference>
<dbReference type="PATRIC" id="fig|28110.15.peg.150"/>
<dbReference type="KEGG" id="fpm:LA56_1814"/>
<sequence>MRKNILRITVIAVLSMILMSCVVKHECPTKLDANGNKYMDRNACAQNTYLLGFIPLG</sequence>
<dbReference type="KEGG" id="fpx:KU46_1004"/>
<accession>A0A080Q999</accession>
<evidence type="ECO:0000313" key="2">
    <source>
        <dbReference type="EMBL" id="KFJ43526.1"/>
    </source>
</evidence>
<reference evidence="2 4" key="1">
    <citation type="submission" date="2014-04" db="EMBL/GenBank/DDBJ databases">
        <authorList>
            <person name="Bishop-Lilly K.A."/>
            <person name="Broomall S.M."/>
            <person name="Chain P.S."/>
            <person name="Chertkov O."/>
            <person name="Coyne S.R."/>
            <person name="Daligault H.E."/>
            <person name="Davenport K.W."/>
            <person name="Erkkila T."/>
            <person name="Frey K.G."/>
            <person name="Gibbons H.S."/>
            <person name="Gu W."/>
            <person name="Jaissle J."/>
            <person name="Johnson S.L."/>
            <person name="Koroleva G.I."/>
            <person name="Ladner J.T."/>
            <person name="Lo C.-C."/>
            <person name="Minogue T.D."/>
            <person name="Munk C."/>
            <person name="Palacios G.F."/>
            <person name="Redden C.L."/>
            <person name="Rosenzweig C.N."/>
            <person name="Scholz M.B."/>
            <person name="Teshima H."/>
            <person name="Xu Y."/>
        </authorList>
    </citation>
    <scope>NUCLEOTIDE SEQUENCE [LARGE SCALE GENOMIC DNA]</scope>
    <source>
        <strain evidence="2 4">FAJ</strain>
    </source>
</reference>
<evidence type="ECO:0000313" key="6">
    <source>
        <dbReference type="Proteomes" id="UP000760407"/>
    </source>
</evidence>
<evidence type="ECO:0000313" key="5">
    <source>
        <dbReference type="Proteomes" id="UP000031830"/>
    </source>
</evidence>
<dbReference type="Proteomes" id="UP000029117">
    <property type="component" value="Unassembled WGS sequence"/>
</dbReference>
<organism evidence="1 5">
    <name type="scientific">Francisella philomiragia</name>
    <dbReference type="NCBI Taxonomy" id="28110"/>
    <lineage>
        <taxon>Bacteria</taxon>
        <taxon>Pseudomonadati</taxon>
        <taxon>Pseudomonadota</taxon>
        <taxon>Gammaproteobacteria</taxon>
        <taxon>Thiotrichales</taxon>
        <taxon>Francisellaceae</taxon>
        <taxon>Francisella</taxon>
    </lineage>
</organism>
<reference evidence="1 5" key="2">
    <citation type="journal article" date="2015" name="Genome Announc.">
        <title>Genome sequencing of 18 francisella strains to aid in assay development and testing.</title>
        <authorList>
            <person name="Johnson S.L."/>
            <person name="Daligault H.E."/>
            <person name="Davenport K.W."/>
            <person name="Coyne S.R."/>
            <person name="Frey K.G."/>
            <person name="Koroleva G.I."/>
            <person name="Broomall S.M."/>
            <person name="Bishop-Lilly K.A."/>
            <person name="Bruce D.C."/>
            <person name="Chertkov O."/>
            <person name="Freitas T."/>
            <person name="Jaissle J."/>
            <person name="Ladner J.T."/>
            <person name="Rosenzweig C.N."/>
            <person name="Gibbons H.S."/>
            <person name="Palacios G.F."/>
            <person name="Redden C.L."/>
            <person name="Xu Y."/>
            <person name="Minogue T.D."/>
            <person name="Chain P.S."/>
        </authorList>
    </citation>
    <scope>NUCLEOTIDE SEQUENCE [LARGE SCALE GENOMIC DNA]</scope>
    <source>
        <strain evidence="1 5">GA01-2794</strain>
    </source>
</reference>
<evidence type="ECO:0008006" key="7">
    <source>
        <dbReference type="Google" id="ProtNLM"/>
    </source>
</evidence>
<evidence type="ECO:0000313" key="4">
    <source>
        <dbReference type="Proteomes" id="UP000029117"/>
    </source>
</evidence>
<dbReference type="AlphaFoldDB" id="A0A080Q999"/>
<evidence type="ECO:0000313" key="3">
    <source>
        <dbReference type="EMBL" id="MBK2302111.1"/>
    </source>
</evidence>